<comment type="caution">
    <text evidence="1">The sequence shown here is derived from an EMBL/GenBank/DDBJ whole genome shotgun (WGS) entry which is preliminary data.</text>
</comment>
<dbReference type="AlphaFoldDB" id="A0A081AFG4"/>
<dbReference type="Proteomes" id="UP000028582">
    <property type="component" value="Unassembled WGS sequence"/>
</dbReference>
<reference evidence="1 2" key="1">
    <citation type="submission" date="2013-11" db="EMBL/GenBank/DDBJ databases">
        <title>The Genome Sequence of Phytophthora parasitica P1976.</title>
        <authorList>
            <consortium name="The Broad Institute Genomics Platform"/>
            <person name="Russ C."/>
            <person name="Tyler B."/>
            <person name="Panabieres F."/>
            <person name="Shan W."/>
            <person name="Tripathy S."/>
            <person name="Grunwald N."/>
            <person name="Machado M."/>
            <person name="Johnson C.S."/>
            <person name="Walker B."/>
            <person name="Young S."/>
            <person name="Zeng Q."/>
            <person name="Gargeya S."/>
            <person name="Fitzgerald M."/>
            <person name="Haas B."/>
            <person name="Abouelleil A."/>
            <person name="Allen A.W."/>
            <person name="Alvarado L."/>
            <person name="Arachchi H.M."/>
            <person name="Berlin A.M."/>
            <person name="Chapman S.B."/>
            <person name="Gainer-Dewar J."/>
            <person name="Goldberg J."/>
            <person name="Griggs A."/>
            <person name="Gujja S."/>
            <person name="Hansen M."/>
            <person name="Howarth C."/>
            <person name="Imamovic A."/>
            <person name="Ireland A."/>
            <person name="Larimer J."/>
            <person name="McCowan C."/>
            <person name="Murphy C."/>
            <person name="Pearson M."/>
            <person name="Poon T.W."/>
            <person name="Priest M."/>
            <person name="Roberts A."/>
            <person name="Saif S."/>
            <person name="Shea T."/>
            <person name="Sisk P."/>
            <person name="Sykes S."/>
            <person name="Wortman J."/>
            <person name="Nusbaum C."/>
            <person name="Birren B."/>
        </authorList>
    </citation>
    <scope>NUCLEOTIDE SEQUENCE [LARGE SCALE GENOMIC DNA]</scope>
    <source>
        <strain evidence="1 2">P1976</strain>
    </source>
</reference>
<gene>
    <name evidence="1" type="ORF">F444_07205</name>
</gene>
<name>A0A081AFG4_PHYNI</name>
<protein>
    <submittedName>
        <fullName evidence="1">Uncharacterized protein</fullName>
    </submittedName>
</protein>
<organism evidence="1 2">
    <name type="scientific">Phytophthora nicotianae P1976</name>
    <dbReference type="NCBI Taxonomy" id="1317066"/>
    <lineage>
        <taxon>Eukaryota</taxon>
        <taxon>Sar</taxon>
        <taxon>Stramenopiles</taxon>
        <taxon>Oomycota</taxon>
        <taxon>Peronosporomycetes</taxon>
        <taxon>Peronosporales</taxon>
        <taxon>Peronosporaceae</taxon>
        <taxon>Phytophthora</taxon>
    </lineage>
</organism>
<accession>A0A081AFG4</accession>
<sequence length="86" mass="9462">MNDKLAIVGSDERSSLTAEKKVAVALFLVDLAARRTWAVAEGQSATATFKLGKTVVWEVWRSQKGAATLVSVRPHKPKETKRSKPR</sequence>
<evidence type="ECO:0000313" key="2">
    <source>
        <dbReference type="Proteomes" id="UP000028582"/>
    </source>
</evidence>
<dbReference type="EMBL" id="ANJA01001324">
    <property type="protein sequence ID" value="ETO77625.1"/>
    <property type="molecule type" value="Genomic_DNA"/>
</dbReference>
<evidence type="ECO:0000313" key="1">
    <source>
        <dbReference type="EMBL" id="ETO77625.1"/>
    </source>
</evidence>
<proteinExistence type="predicted"/>